<protein>
    <recommendedName>
        <fullName evidence="5">UDP-glycosyltransferases domain-containing protein</fullName>
    </recommendedName>
</protein>
<reference evidence="3" key="1">
    <citation type="submission" date="2022-12" db="EMBL/GenBank/DDBJ databases">
        <title>Draft genome assemblies for two species of Escallonia (Escalloniales).</title>
        <authorList>
            <person name="Chanderbali A."/>
            <person name="Dervinis C."/>
            <person name="Anghel I."/>
            <person name="Soltis D."/>
            <person name="Soltis P."/>
            <person name="Zapata F."/>
        </authorList>
    </citation>
    <scope>NUCLEOTIDE SEQUENCE</scope>
    <source>
        <strain evidence="3">UCBG92.1500</strain>
        <tissue evidence="3">Leaf</tissue>
    </source>
</reference>
<dbReference type="SUPFAM" id="SSF53756">
    <property type="entry name" value="UDP-Glycosyltransferase/glycogen phosphorylase"/>
    <property type="match status" value="1"/>
</dbReference>
<dbReference type="PANTHER" id="PTHR11926">
    <property type="entry name" value="GLUCOSYL/GLUCURONOSYL TRANSFERASES"/>
    <property type="match status" value="1"/>
</dbReference>
<dbReference type="InterPro" id="IPR002213">
    <property type="entry name" value="UDP_glucos_trans"/>
</dbReference>
<comment type="similarity">
    <text evidence="1">Belongs to the UDP-glycosyltransferase family.</text>
</comment>
<comment type="caution">
    <text evidence="3">The sequence shown here is derived from an EMBL/GenBank/DDBJ whole genome shotgun (WGS) entry which is preliminary data.</text>
</comment>
<dbReference type="Pfam" id="PF00201">
    <property type="entry name" value="UDPGT"/>
    <property type="match status" value="1"/>
</dbReference>
<dbReference type="EMBL" id="JAVXUO010001368">
    <property type="protein sequence ID" value="KAK2983018.1"/>
    <property type="molecule type" value="Genomic_DNA"/>
</dbReference>
<evidence type="ECO:0000313" key="3">
    <source>
        <dbReference type="EMBL" id="KAK2983018.1"/>
    </source>
</evidence>
<dbReference type="GO" id="GO:0080044">
    <property type="term" value="F:quercetin 7-O-glucosyltransferase activity"/>
    <property type="evidence" value="ECO:0007669"/>
    <property type="project" value="TreeGrafter"/>
</dbReference>
<proteinExistence type="inferred from homology"/>
<dbReference type="GO" id="GO:0080043">
    <property type="term" value="F:quercetin 3-O-glucosyltransferase activity"/>
    <property type="evidence" value="ECO:0007669"/>
    <property type="project" value="TreeGrafter"/>
</dbReference>
<gene>
    <name evidence="3" type="ORF">RJ640_012893</name>
</gene>
<dbReference type="Gene3D" id="3.40.50.2000">
    <property type="entry name" value="Glycogen Phosphorylase B"/>
    <property type="match status" value="2"/>
</dbReference>
<dbReference type="CDD" id="cd03784">
    <property type="entry name" value="GT1_Gtf-like"/>
    <property type="match status" value="1"/>
</dbReference>
<dbReference type="PANTHER" id="PTHR11926:SF1551">
    <property type="entry name" value="GLYCOSYLTRANSFERASE"/>
    <property type="match status" value="1"/>
</dbReference>
<evidence type="ECO:0000313" key="4">
    <source>
        <dbReference type="Proteomes" id="UP001187471"/>
    </source>
</evidence>
<keyword evidence="4" id="KW-1185">Reference proteome</keyword>
<name>A0AA88RBA1_9ASTE</name>
<dbReference type="Proteomes" id="UP001187471">
    <property type="component" value="Unassembled WGS sequence"/>
</dbReference>
<evidence type="ECO:0000256" key="2">
    <source>
        <dbReference type="ARBA" id="ARBA00022679"/>
    </source>
</evidence>
<evidence type="ECO:0008006" key="5">
    <source>
        <dbReference type="Google" id="ProtNLM"/>
    </source>
</evidence>
<sequence>MKDIRLKDFPGIIRTANKYDFILNFCLEAAQRSYKASANVIQTFDALEQDLVNALSAMLPHVYTIGPLQHLLNQTSLSSEEEHLKFIGPDLVVGESAILPPEFVEVTKERGFIASWCPQVQVLDHPSIGGFLTHCGWNSTIESSSSGVPMICWPFFADQPTNCRFICKEWEVGIEIGDVNAEKIEKLVRQLIEGVEGKRMRNKAREWKKGAEEATAPNGSSSLNLERLVKNLWSHKTSISS</sequence>
<accession>A0AA88RBA1</accession>
<organism evidence="3 4">
    <name type="scientific">Escallonia rubra</name>
    <dbReference type="NCBI Taxonomy" id="112253"/>
    <lineage>
        <taxon>Eukaryota</taxon>
        <taxon>Viridiplantae</taxon>
        <taxon>Streptophyta</taxon>
        <taxon>Embryophyta</taxon>
        <taxon>Tracheophyta</taxon>
        <taxon>Spermatophyta</taxon>
        <taxon>Magnoliopsida</taxon>
        <taxon>eudicotyledons</taxon>
        <taxon>Gunneridae</taxon>
        <taxon>Pentapetalae</taxon>
        <taxon>asterids</taxon>
        <taxon>campanulids</taxon>
        <taxon>Escalloniales</taxon>
        <taxon>Escalloniaceae</taxon>
        <taxon>Escallonia</taxon>
    </lineage>
</organism>
<keyword evidence="2" id="KW-0808">Transferase</keyword>
<evidence type="ECO:0000256" key="1">
    <source>
        <dbReference type="ARBA" id="ARBA00009995"/>
    </source>
</evidence>
<dbReference type="AlphaFoldDB" id="A0AA88RBA1"/>